<evidence type="ECO:0000256" key="6">
    <source>
        <dbReference type="SAM" id="MobiDB-lite"/>
    </source>
</evidence>
<feature type="region of interest" description="Disordered" evidence="6">
    <location>
        <begin position="133"/>
        <end position="161"/>
    </location>
</feature>
<comment type="similarity">
    <text evidence="2">Belongs to the pyrokinin family.</text>
</comment>
<keyword evidence="4" id="KW-0027">Amidation</keyword>
<reference evidence="8" key="1">
    <citation type="submission" date="2019-08" db="EMBL/GenBank/DDBJ databases">
        <title>The genome of the North American firefly Photinus pyralis.</title>
        <authorList>
            <consortium name="Photinus pyralis genome working group"/>
            <person name="Fallon T.R."/>
            <person name="Sander Lower S.E."/>
            <person name="Weng J.-K."/>
        </authorList>
    </citation>
    <scope>NUCLEOTIDE SEQUENCE</scope>
    <source>
        <strain evidence="8">TRF0915ILg1</strain>
        <tissue evidence="8">Whole body</tissue>
    </source>
</reference>
<comment type="subcellular location">
    <subcellularLocation>
        <location evidence="1">Secreted</location>
    </subcellularLocation>
</comment>
<dbReference type="InterPro" id="IPR001484">
    <property type="entry name" value="Pyrokinin_CS"/>
</dbReference>
<keyword evidence="9" id="KW-1185">Reference proteome</keyword>
<evidence type="ECO:0000256" key="2">
    <source>
        <dbReference type="ARBA" id="ARBA00007714"/>
    </source>
</evidence>
<protein>
    <submittedName>
        <fullName evidence="8">Uncharacterized protein</fullName>
    </submittedName>
</protein>
<dbReference type="GO" id="GO:0005576">
    <property type="term" value="C:extracellular region"/>
    <property type="evidence" value="ECO:0007669"/>
    <property type="project" value="UniProtKB-SubCell"/>
</dbReference>
<evidence type="ECO:0000256" key="5">
    <source>
        <dbReference type="ARBA" id="ARBA00023320"/>
    </source>
</evidence>
<accession>A0A8K0GHE4</accession>
<evidence type="ECO:0000256" key="3">
    <source>
        <dbReference type="ARBA" id="ARBA00022525"/>
    </source>
</evidence>
<organism evidence="8 9">
    <name type="scientific">Ignelater luminosus</name>
    <name type="common">Cucubano</name>
    <name type="synonym">Pyrophorus luminosus</name>
    <dbReference type="NCBI Taxonomy" id="2038154"/>
    <lineage>
        <taxon>Eukaryota</taxon>
        <taxon>Metazoa</taxon>
        <taxon>Ecdysozoa</taxon>
        <taxon>Arthropoda</taxon>
        <taxon>Hexapoda</taxon>
        <taxon>Insecta</taxon>
        <taxon>Pterygota</taxon>
        <taxon>Neoptera</taxon>
        <taxon>Endopterygota</taxon>
        <taxon>Coleoptera</taxon>
        <taxon>Polyphaga</taxon>
        <taxon>Elateriformia</taxon>
        <taxon>Elateroidea</taxon>
        <taxon>Elateridae</taxon>
        <taxon>Agrypninae</taxon>
        <taxon>Pyrophorini</taxon>
        <taxon>Ignelater</taxon>
    </lineage>
</organism>
<keyword evidence="7" id="KW-0732">Signal</keyword>
<dbReference type="OrthoDB" id="6424205at2759"/>
<dbReference type="GO" id="GO:0005184">
    <property type="term" value="F:neuropeptide hormone activity"/>
    <property type="evidence" value="ECO:0007669"/>
    <property type="project" value="InterPro"/>
</dbReference>
<dbReference type="PROSITE" id="PS00539">
    <property type="entry name" value="PYROKININ"/>
    <property type="match status" value="1"/>
</dbReference>
<dbReference type="Proteomes" id="UP000801492">
    <property type="component" value="Unassembled WGS sequence"/>
</dbReference>
<comment type="caution">
    <text evidence="8">The sequence shown here is derived from an EMBL/GenBank/DDBJ whole genome shotgun (WGS) entry which is preliminary data.</text>
</comment>
<sequence length="161" mass="18531">MPSYRLECCAAFIVISCVITAAIAEDHNENDKLANTAIPQKYQWYVSPRLGRKKKHVSPFEETYELSSLDKEQLESLLGNIQEPPEWTAYTISDGKRNSNFVPRLGREIIEIAEPDAIWMYDTDLNRELITQRSPPFTPRLGRGTNKNYHFDPRLGKRSSN</sequence>
<proteinExistence type="inferred from homology"/>
<evidence type="ECO:0000256" key="7">
    <source>
        <dbReference type="SAM" id="SignalP"/>
    </source>
</evidence>
<evidence type="ECO:0000313" key="8">
    <source>
        <dbReference type="EMBL" id="KAF2904680.1"/>
    </source>
</evidence>
<keyword evidence="3" id="KW-0964">Secreted</keyword>
<dbReference type="EMBL" id="VTPC01000710">
    <property type="protein sequence ID" value="KAF2904680.1"/>
    <property type="molecule type" value="Genomic_DNA"/>
</dbReference>
<gene>
    <name evidence="8" type="ORF">ILUMI_01497</name>
</gene>
<keyword evidence="5" id="KW-0527">Neuropeptide</keyword>
<dbReference type="GO" id="GO:0007218">
    <property type="term" value="P:neuropeptide signaling pathway"/>
    <property type="evidence" value="ECO:0007669"/>
    <property type="project" value="UniProtKB-KW"/>
</dbReference>
<evidence type="ECO:0000256" key="4">
    <source>
        <dbReference type="ARBA" id="ARBA00022815"/>
    </source>
</evidence>
<name>A0A8K0GHE4_IGNLU</name>
<feature type="chain" id="PRO_5035444340" evidence="7">
    <location>
        <begin position="25"/>
        <end position="161"/>
    </location>
</feature>
<feature type="signal peptide" evidence="7">
    <location>
        <begin position="1"/>
        <end position="24"/>
    </location>
</feature>
<evidence type="ECO:0000256" key="1">
    <source>
        <dbReference type="ARBA" id="ARBA00004613"/>
    </source>
</evidence>
<evidence type="ECO:0000313" key="9">
    <source>
        <dbReference type="Proteomes" id="UP000801492"/>
    </source>
</evidence>
<dbReference type="AlphaFoldDB" id="A0A8K0GHE4"/>